<dbReference type="Gramene" id="ONIVA06G19550.1">
    <property type="protein sequence ID" value="ONIVA06G19550.1"/>
    <property type="gene ID" value="ONIVA06G19550"/>
</dbReference>
<dbReference type="EnsemblPlants" id="ONIVA06G19550.1">
    <property type="protein sequence ID" value="ONIVA06G19550.1"/>
    <property type="gene ID" value="ONIVA06G19550"/>
</dbReference>
<name>A0A0E0HRK4_ORYNI</name>
<dbReference type="AlphaFoldDB" id="A0A0E0HRK4"/>
<protein>
    <submittedName>
        <fullName evidence="2">Uncharacterized protein</fullName>
    </submittedName>
</protein>
<proteinExistence type="predicted"/>
<dbReference type="Proteomes" id="UP000006591">
    <property type="component" value="Chromosome 6"/>
</dbReference>
<reference evidence="2" key="1">
    <citation type="submission" date="2015-04" db="UniProtKB">
        <authorList>
            <consortium name="EnsemblPlants"/>
        </authorList>
    </citation>
    <scope>IDENTIFICATION</scope>
    <source>
        <strain evidence="2">SL10</strain>
    </source>
</reference>
<feature type="compositionally biased region" description="Low complexity" evidence="1">
    <location>
        <begin position="74"/>
        <end position="94"/>
    </location>
</feature>
<reference evidence="2" key="2">
    <citation type="submission" date="2018-04" db="EMBL/GenBank/DDBJ databases">
        <title>OnivRS2 (Oryza nivara Reference Sequence Version 2).</title>
        <authorList>
            <person name="Zhang J."/>
            <person name="Kudrna D."/>
            <person name="Lee S."/>
            <person name="Talag J."/>
            <person name="Rajasekar S."/>
            <person name="Welchert J."/>
            <person name="Hsing Y.-I."/>
            <person name="Wing R.A."/>
        </authorList>
    </citation>
    <scope>NUCLEOTIDE SEQUENCE [LARGE SCALE GENOMIC DNA]</scope>
    <source>
        <strain evidence="2">SL10</strain>
    </source>
</reference>
<accession>A0A0E0HRK4</accession>
<keyword evidence="3" id="KW-1185">Reference proteome</keyword>
<dbReference type="HOGENOM" id="CLU_150290_0_0_1"/>
<sequence>MAILRRRSIFRGGPYKGVAWENSFSQADGLRSALAKIPLFLQANLKLSTYKNWLWHLNRRKSKLKHKIFLCSSSPSPLLSSPFPRLSSPSDSKGGASGGGGKGVTAALRRRRTGTVNPATVMREGGGSGDGETGVHPARTAPTWSIGHDLNGLEYLE</sequence>
<organism evidence="2">
    <name type="scientific">Oryza nivara</name>
    <name type="common">Indian wild rice</name>
    <name type="synonym">Oryza sativa f. spontanea</name>
    <dbReference type="NCBI Taxonomy" id="4536"/>
    <lineage>
        <taxon>Eukaryota</taxon>
        <taxon>Viridiplantae</taxon>
        <taxon>Streptophyta</taxon>
        <taxon>Embryophyta</taxon>
        <taxon>Tracheophyta</taxon>
        <taxon>Spermatophyta</taxon>
        <taxon>Magnoliopsida</taxon>
        <taxon>Liliopsida</taxon>
        <taxon>Poales</taxon>
        <taxon>Poaceae</taxon>
        <taxon>BOP clade</taxon>
        <taxon>Oryzoideae</taxon>
        <taxon>Oryzeae</taxon>
        <taxon>Oryzinae</taxon>
        <taxon>Oryza</taxon>
    </lineage>
</organism>
<feature type="region of interest" description="Disordered" evidence="1">
    <location>
        <begin position="74"/>
        <end position="143"/>
    </location>
</feature>
<evidence type="ECO:0000313" key="2">
    <source>
        <dbReference type="EnsemblPlants" id="ONIVA06G19550.1"/>
    </source>
</evidence>
<evidence type="ECO:0000313" key="3">
    <source>
        <dbReference type="Proteomes" id="UP000006591"/>
    </source>
</evidence>
<evidence type="ECO:0000256" key="1">
    <source>
        <dbReference type="SAM" id="MobiDB-lite"/>
    </source>
</evidence>